<reference evidence="3" key="1">
    <citation type="journal article" date="2019" name="Int. J. Syst. Evol. Microbiol.">
        <title>The Global Catalogue of Microorganisms (GCM) 10K type strain sequencing project: providing services to taxonomists for standard genome sequencing and annotation.</title>
        <authorList>
            <consortium name="The Broad Institute Genomics Platform"/>
            <consortium name="The Broad Institute Genome Sequencing Center for Infectious Disease"/>
            <person name="Wu L."/>
            <person name="Ma J."/>
        </authorList>
    </citation>
    <scope>NUCLEOTIDE SEQUENCE [LARGE SCALE GENOMIC DNA]</scope>
    <source>
        <strain evidence="3">NBRC 108725</strain>
    </source>
</reference>
<feature type="compositionally biased region" description="Low complexity" evidence="1">
    <location>
        <begin position="140"/>
        <end position="153"/>
    </location>
</feature>
<feature type="region of interest" description="Disordered" evidence="1">
    <location>
        <begin position="46"/>
        <end position="153"/>
    </location>
</feature>
<name>A0ABM8GAU4_9MICO</name>
<proteinExistence type="predicted"/>
<evidence type="ECO:0000256" key="1">
    <source>
        <dbReference type="SAM" id="MobiDB-lite"/>
    </source>
</evidence>
<feature type="compositionally biased region" description="Low complexity" evidence="1">
    <location>
        <begin position="113"/>
        <end position="124"/>
    </location>
</feature>
<evidence type="ECO:0000313" key="3">
    <source>
        <dbReference type="Proteomes" id="UP001321498"/>
    </source>
</evidence>
<protein>
    <submittedName>
        <fullName evidence="2">Uncharacterized protein</fullName>
    </submittedName>
</protein>
<dbReference type="Proteomes" id="UP001321498">
    <property type="component" value="Chromosome"/>
</dbReference>
<feature type="compositionally biased region" description="Low complexity" evidence="1">
    <location>
        <begin position="47"/>
        <end position="87"/>
    </location>
</feature>
<gene>
    <name evidence="2" type="ORF">GCM10025866_12440</name>
</gene>
<keyword evidence="3" id="KW-1185">Reference proteome</keyword>
<accession>A0ABM8GAU4</accession>
<evidence type="ECO:0000313" key="2">
    <source>
        <dbReference type="EMBL" id="BDZ45335.1"/>
    </source>
</evidence>
<dbReference type="EMBL" id="AP027731">
    <property type="protein sequence ID" value="BDZ45335.1"/>
    <property type="molecule type" value="Genomic_DNA"/>
</dbReference>
<feature type="region of interest" description="Disordered" evidence="1">
    <location>
        <begin position="1"/>
        <end position="32"/>
    </location>
</feature>
<organism evidence="2 3">
    <name type="scientific">Naasia aerilata</name>
    <dbReference type="NCBI Taxonomy" id="1162966"/>
    <lineage>
        <taxon>Bacteria</taxon>
        <taxon>Bacillati</taxon>
        <taxon>Actinomycetota</taxon>
        <taxon>Actinomycetes</taxon>
        <taxon>Micrococcales</taxon>
        <taxon>Microbacteriaceae</taxon>
        <taxon>Naasia</taxon>
    </lineage>
</organism>
<sequence length="153" mass="15344">MTDAAMSVVTSHASPAPIEVRKKPTCAPKVGLNENGIPVTLRKVSSPVAADATVQTAAAPAARSRARPVSRSPPSASATRASAPTVTETARSTTSFAAGRPKRTTGPGSSISRAAAAPPMARAARSARKAATRRVPVPIRRGAGAAGEGTRSA</sequence>